<proteinExistence type="predicted"/>
<gene>
    <name evidence="1" type="ORF">KDA_37240</name>
</gene>
<dbReference type="AlphaFoldDB" id="A0A402BAA3"/>
<accession>A0A402BAA3</accession>
<dbReference type="Proteomes" id="UP000287171">
    <property type="component" value="Unassembled WGS sequence"/>
</dbReference>
<protein>
    <submittedName>
        <fullName evidence="1">Uncharacterized protein</fullName>
    </submittedName>
</protein>
<evidence type="ECO:0000313" key="2">
    <source>
        <dbReference type="Proteomes" id="UP000287171"/>
    </source>
</evidence>
<keyword evidence="2" id="KW-1185">Reference proteome</keyword>
<reference evidence="2" key="1">
    <citation type="submission" date="2018-12" db="EMBL/GenBank/DDBJ databases">
        <title>Tengunoibacter tsumagoiensis gen. nov., sp. nov., Dictyobacter kobayashii sp. nov., D. alpinus sp. nov., and D. joshuensis sp. nov. and description of Dictyobacteraceae fam. nov. within the order Ktedonobacterales isolated from Tengu-no-mugimeshi.</title>
        <authorList>
            <person name="Wang C.M."/>
            <person name="Zheng Y."/>
            <person name="Sakai Y."/>
            <person name="Toyoda A."/>
            <person name="Minakuchi Y."/>
            <person name="Abe K."/>
            <person name="Yokota A."/>
            <person name="Yabe S."/>
        </authorList>
    </citation>
    <scope>NUCLEOTIDE SEQUENCE [LARGE SCALE GENOMIC DNA]</scope>
    <source>
        <strain evidence="2">Uno16</strain>
    </source>
</reference>
<dbReference type="EMBL" id="BIFT01000001">
    <property type="protein sequence ID" value="GCE28240.1"/>
    <property type="molecule type" value="Genomic_DNA"/>
</dbReference>
<evidence type="ECO:0000313" key="1">
    <source>
        <dbReference type="EMBL" id="GCE28240.1"/>
    </source>
</evidence>
<name>A0A402BAA3_9CHLR</name>
<sequence>MIPAYNISKPRHTAPLAVGQLQGERYAWWYIVLRILNHQGGRIFALASCGKTSPLNRLAQQS</sequence>
<comment type="caution">
    <text evidence="1">The sequence shown here is derived from an EMBL/GenBank/DDBJ whole genome shotgun (WGS) entry which is preliminary data.</text>
</comment>
<organism evidence="1 2">
    <name type="scientific">Dictyobacter alpinus</name>
    <dbReference type="NCBI Taxonomy" id="2014873"/>
    <lineage>
        <taxon>Bacteria</taxon>
        <taxon>Bacillati</taxon>
        <taxon>Chloroflexota</taxon>
        <taxon>Ktedonobacteria</taxon>
        <taxon>Ktedonobacterales</taxon>
        <taxon>Dictyobacteraceae</taxon>
        <taxon>Dictyobacter</taxon>
    </lineage>
</organism>